<keyword evidence="2" id="KW-0132">Cell division</keyword>
<dbReference type="GO" id="GO:0051301">
    <property type="term" value="P:cell division"/>
    <property type="evidence" value="ECO:0007669"/>
    <property type="project" value="UniProtKB-KW"/>
</dbReference>
<dbReference type="SUPFAM" id="SSF47954">
    <property type="entry name" value="Cyclin-like"/>
    <property type="match status" value="2"/>
</dbReference>
<dbReference type="EMBL" id="QGMF01000705">
    <property type="protein sequence ID" value="TVY14356.1"/>
    <property type="molecule type" value="Genomic_DNA"/>
</dbReference>
<dbReference type="PROSITE" id="PS00292">
    <property type="entry name" value="CYCLINS"/>
    <property type="match status" value="1"/>
</dbReference>
<dbReference type="InterPro" id="IPR039361">
    <property type="entry name" value="Cyclin"/>
</dbReference>
<evidence type="ECO:0000256" key="2">
    <source>
        <dbReference type="ARBA" id="ARBA00022618"/>
    </source>
</evidence>
<evidence type="ECO:0000256" key="4">
    <source>
        <dbReference type="ARBA" id="ARBA00023306"/>
    </source>
</evidence>
<dbReference type="InterPro" id="IPR004367">
    <property type="entry name" value="Cyclin_C-dom"/>
</dbReference>
<evidence type="ECO:0000256" key="6">
    <source>
        <dbReference type="SAM" id="MobiDB-lite"/>
    </source>
</evidence>
<evidence type="ECO:0000256" key="3">
    <source>
        <dbReference type="ARBA" id="ARBA00023127"/>
    </source>
</evidence>
<feature type="domain" description="Cyclin-like" evidence="7">
    <location>
        <begin position="101"/>
        <end position="187"/>
    </location>
</feature>
<dbReference type="InterPro" id="IPR048258">
    <property type="entry name" value="Cyclins_cyclin-box"/>
</dbReference>
<evidence type="ECO:0000313" key="9">
    <source>
        <dbReference type="EMBL" id="TVY14356.1"/>
    </source>
</evidence>
<organism evidence="9 10">
    <name type="scientific">Lachnellula arida</name>
    <dbReference type="NCBI Taxonomy" id="1316785"/>
    <lineage>
        <taxon>Eukaryota</taxon>
        <taxon>Fungi</taxon>
        <taxon>Dikarya</taxon>
        <taxon>Ascomycota</taxon>
        <taxon>Pezizomycotina</taxon>
        <taxon>Leotiomycetes</taxon>
        <taxon>Helotiales</taxon>
        <taxon>Lachnaceae</taxon>
        <taxon>Lachnellula</taxon>
    </lineage>
</organism>
<dbReference type="InterPro" id="IPR013763">
    <property type="entry name" value="Cyclin-like_dom"/>
</dbReference>
<protein>
    <submittedName>
        <fullName evidence="9">G1/S-specific cyclin CCN1</fullName>
    </submittedName>
</protein>
<dbReference type="Proteomes" id="UP000469559">
    <property type="component" value="Unassembled WGS sequence"/>
</dbReference>
<dbReference type="InterPro" id="IPR006671">
    <property type="entry name" value="Cyclin_N"/>
</dbReference>
<dbReference type="InterPro" id="IPR036915">
    <property type="entry name" value="Cyclin-like_sf"/>
</dbReference>
<keyword evidence="3 5" id="KW-0195">Cyclin</keyword>
<evidence type="ECO:0000259" key="8">
    <source>
        <dbReference type="SMART" id="SM01332"/>
    </source>
</evidence>
<proteinExistence type="inferred from homology"/>
<comment type="caution">
    <text evidence="9">The sequence shown here is derived from an EMBL/GenBank/DDBJ whole genome shotgun (WGS) entry which is preliminary data.</text>
</comment>
<dbReference type="CDD" id="cd20559">
    <property type="entry name" value="CYCLIN_ScCLN_like"/>
    <property type="match status" value="1"/>
</dbReference>
<dbReference type="GO" id="GO:0051726">
    <property type="term" value="P:regulation of cell cycle"/>
    <property type="evidence" value="ECO:0007669"/>
    <property type="project" value="UniProtKB-ARBA"/>
</dbReference>
<gene>
    <name evidence="9" type="primary">CCN1_0</name>
    <name evidence="9" type="ORF">LARI1_G007978</name>
</gene>
<dbReference type="AlphaFoldDB" id="A0A8T9B4T5"/>
<dbReference type="GO" id="GO:0044843">
    <property type="term" value="P:cell cycle G1/S phase transition"/>
    <property type="evidence" value="ECO:0007669"/>
    <property type="project" value="UniProtKB-ARBA"/>
</dbReference>
<sequence length="361" mass="40782">MPIPNASRTTTVPCPYQHQDSNSVEPCDSGRFTALAGTQDKITARLRSDIMVNELSKNAFDEYLEDIMKHTRLMEDLTRPVVDSIDFQPELRWFMRPYLLDFLIEAHHAFQLLPGTLFLAINLLDRYCSRREVFKRHYQLVGCASLLVAAKYGERKGRVPLIKELERMCCSLFEEQTFIEIEWHLLNTLEWSIGHPTVDSFLQIALTEGNYGVEVEHMAQYICEVALYHKDFVSTKPSIIARASLALARSILGSRETLILDQTEIFTAGALSQYFQGISRILMRKYSPPHFSCSSIRLERILARQAAIGRGIVGPPTLPCEIPQEPGHDSDCGHSSRKTSDCVANGYPTPQITPAGDMSLE</sequence>
<dbReference type="Pfam" id="PF00134">
    <property type="entry name" value="Cyclin_N"/>
    <property type="match status" value="1"/>
</dbReference>
<keyword evidence="10" id="KW-1185">Reference proteome</keyword>
<keyword evidence="4" id="KW-0131">Cell cycle</keyword>
<dbReference type="OrthoDB" id="5590282at2759"/>
<comment type="similarity">
    <text evidence="1 5">Belongs to the cyclin family.</text>
</comment>
<evidence type="ECO:0000256" key="5">
    <source>
        <dbReference type="RuleBase" id="RU000383"/>
    </source>
</evidence>
<name>A0A8T9B4T5_9HELO</name>
<feature type="compositionally biased region" description="Basic and acidic residues" evidence="6">
    <location>
        <begin position="326"/>
        <end position="340"/>
    </location>
</feature>
<dbReference type="SMART" id="SM00385">
    <property type="entry name" value="CYCLIN"/>
    <property type="match status" value="2"/>
</dbReference>
<dbReference type="Pfam" id="PF02984">
    <property type="entry name" value="Cyclin_C"/>
    <property type="match status" value="1"/>
</dbReference>
<evidence type="ECO:0000313" key="10">
    <source>
        <dbReference type="Proteomes" id="UP000469559"/>
    </source>
</evidence>
<evidence type="ECO:0000259" key="7">
    <source>
        <dbReference type="SMART" id="SM00385"/>
    </source>
</evidence>
<feature type="domain" description="Cyclin-like" evidence="7">
    <location>
        <begin position="200"/>
        <end position="283"/>
    </location>
</feature>
<dbReference type="CDD" id="cd20537">
    <property type="entry name" value="CYCLIN_CCNO-like_rpt2"/>
    <property type="match status" value="1"/>
</dbReference>
<dbReference type="GO" id="GO:0016538">
    <property type="term" value="F:cyclin-dependent protein serine/threonine kinase regulator activity"/>
    <property type="evidence" value="ECO:0007669"/>
    <property type="project" value="UniProtKB-ARBA"/>
</dbReference>
<dbReference type="FunFam" id="1.10.472.10:FF:000010">
    <property type="entry name" value="G1/S-specific cyclin Cln1"/>
    <property type="match status" value="1"/>
</dbReference>
<feature type="domain" description="Cyclin C-terminal" evidence="8">
    <location>
        <begin position="196"/>
        <end position="300"/>
    </location>
</feature>
<evidence type="ECO:0000256" key="1">
    <source>
        <dbReference type="ARBA" id="ARBA00008742"/>
    </source>
</evidence>
<dbReference type="Gene3D" id="1.10.472.10">
    <property type="entry name" value="Cyclin-like"/>
    <property type="match status" value="2"/>
</dbReference>
<feature type="region of interest" description="Disordered" evidence="6">
    <location>
        <begin position="319"/>
        <end position="361"/>
    </location>
</feature>
<accession>A0A8T9B4T5</accession>
<dbReference type="PANTHER" id="PTHR10177">
    <property type="entry name" value="CYCLINS"/>
    <property type="match status" value="1"/>
</dbReference>
<dbReference type="SMART" id="SM01332">
    <property type="entry name" value="Cyclin_C"/>
    <property type="match status" value="1"/>
</dbReference>
<reference evidence="9 10" key="1">
    <citation type="submission" date="2018-05" db="EMBL/GenBank/DDBJ databases">
        <title>Whole genome sequencing for identification of molecular markers to develop diagnostic detection tools for the regulated plant pathogen Lachnellula willkommii.</title>
        <authorList>
            <person name="Giroux E."/>
            <person name="Bilodeau G."/>
        </authorList>
    </citation>
    <scope>NUCLEOTIDE SEQUENCE [LARGE SCALE GENOMIC DNA]</scope>
    <source>
        <strain evidence="9 10">CBS 203.66</strain>
    </source>
</reference>